<name>A0A848LQG8_9BACT</name>
<dbReference type="NCBIfam" id="TIGR03696">
    <property type="entry name" value="Rhs_assc_core"/>
    <property type="match status" value="1"/>
</dbReference>
<dbReference type="RefSeq" id="WP_169348966.1">
    <property type="nucleotide sequence ID" value="NZ_JABBJJ010000201.1"/>
</dbReference>
<dbReference type="PROSITE" id="PS51820">
    <property type="entry name" value="PA14"/>
    <property type="match status" value="1"/>
</dbReference>
<organism evidence="6 7">
    <name type="scientific">Pyxidicoccus fallax</name>
    <dbReference type="NCBI Taxonomy" id="394095"/>
    <lineage>
        <taxon>Bacteria</taxon>
        <taxon>Pseudomonadati</taxon>
        <taxon>Myxococcota</taxon>
        <taxon>Myxococcia</taxon>
        <taxon>Myxococcales</taxon>
        <taxon>Cystobacterineae</taxon>
        <taxon>Myxococcaceae</taxon>
        <taxon>Pyxidicoccus</taxon>
    </lineage>
</organism>
<dbReference type="InterPro" id="IPR006530">
    <property type="entry name" value="YD"/>
</dbReference>
<dbReference type="Pfam" id="PF25023">
    <property type="entry name" value="TEN_YD-shell"/>
    <property type="match status" value="1"/>
</dbReference>
<feature type="region of interest" description="Disordered" evidence="4">
    <location>
        <begin position="1193"/>
        <end position="1249"/>
    </location>
</feature>
<dbReference type="Gene3D" id="3.90.182.10">
    <property type="entry name" value="Toxin - Anthrax Protective Antigen,domain 1"/>
    <property type="match status" value="1"/>
</dbReference>
<dbReference type="EMBL" id="JABBJJ010000201">
    <property type="protein sequence ID" value="NMO19724.1"/>
    <property type="molecule type" value="Genomic_DNA"/>
</dbReference>
<sequence>MQAPGLKAEYFDDDALQTLVTQRIDTQVDFEWEYGIPPGTAISNYDTFSVRWTGTLKAPVTGLYTFTTSTDDGVRLWVGGQNVIDNWVLEDDSNPLSTGTVSLVAGQSYALVMEYFEGPGLAHARLSWAYPGQALHVVPTSALSHEDGPTVPGVPPLVETGTPTDFSDATAFLYTGSNPPQTGVAPGTIDARRVAVAYGRVLDRAGAPLSGVKVTALSHPEWGETLTRTDGAYEFALNGGGTVTLNFEKEGLLPVQRAVKTPWRDWVAVEDVALTALDSAVTVVTANAPALQVARGSTVSDVDGARRATLLVPANTGVSLTLPSGGTQTLSSMSVRATEYTVGRDGPNAMPGALPPLSGYTYAVEWSLDEALAVGATRVSFSQPVYFYLENFLGFPVGKDVPTGYYDRQVGAWQADVDGRVVKVVGITSGMADVDVTGDGVADVGATLTALGFTNEERQRLALLYTPGTSLWRVPLTHLTPWDCNWPYGFPDGATAPPDEPLEGDEPEPDSCKTSGSIIECENQTLGEAVPVVGTPYTLRYQSDRVPGRTSRHSFEVPVTGASVPASLKYAVVEIHGAGRSWHYTFESLPNQRFTFQWDGRDRWGRRVQGTQTFRVEVGFAYQAQYREPADLWRSFNAPGGAYTASSNRDTMEVFLWRNHTRKLVADEALAQALGGWTLDVHHTFESSTSTLFRGDGERQSTQATEAVWQLVSGAGYGVTDGGVATESNFLVNQLTASDDGSVYALDSPGGVVRRIAPDGRVYTVVGCQSECTVTDGGVGAPATQTNFGGLLAHEVGPDGSHYVAKNNKRVYRIAPDGIVHHFAGNGQLVSSHNATNGEGGPATQAATGDIDFIKVSPTGEVYLGTGSALGNSAQRIRRVDAEGLITTVVGNGTSSASATPVPALSTGLGTYLRGVFDSSGVLYFEGTYEYRIRKLDGDGLVRSVIGNGTSSFSGDYGPAASATIERISHETGIAVGPDDSLYFTDGLRVRRIGPDGTVTTLAGTGARGQYPPVTGASALQTDFHAYPMNLAVTPDGVLYIAFEGTPSITGRVYKLVSPSSAISLGEVLVPSENGQEAYVFYQGRHLRTLDARTGATVLTFGYDTVGRLVTLTDANAQVTTIERQADGRPTAIVAPGGQRTELTVTPEGLLTRVENPNDEAVVLEYGTGGLLTKLTDPRNGVHTFEYDATGRLKKDSNPGGGFKSLTRTKPTSGPGSGKAGYAVDVTTAEGRVTRHTSEWVGNKQRRTTRSPAGFTTVRELGVNGVDVVTHPDGTVETVRAGSDFRLGGGVPTVVGHTTTLPSGLARVATASQSLTRPTGANASDPFAYTSQTWMSVLNGKSSSLEFNKVTGRFTRTSPMGKKVYADVDAQGRVTRFEVPGLTPVTYGYYPDGKIASVTQGTRTQSFGYHPSGATKGWLASTTDSLSRTASYAQDAAGRLTGATLPGTRSVAFGYDAAGNLTSLTPPGQPAHGFGYTPNDVEDVYTPPLAAGTGTLSTVTAYNLDDQPTGTSFPDSTSASIGYDTWGRLETVTTPRHTVTAGYSPSTGHLVGLHDSAASDGSGASLSFTLDGPLVKDVAWSGGVSGSVGYTYNANFDVASVSVNGATPIEYLYDNDRLLSHVGSLTTTRNPSNGLLTGTTMGSVTTSQEYNSFGEVKSLGAKYGATTLYSVSLEPRDNGGRITNRTETVQGGAPQAWVYTYDAAGHLETVTLNGVAHASYGYDANGNRTTQTEGGVTTVATYDEQDRLQTRGATIYTWGPRGDLQTKTVGVAVTSYTYDTAGNLTAVSLPDGTEVAYVIDAANRRVGKRVNGSLTQGFLYDGQLRIVAELDGAGNVVSRFVYGTKAHSPDYMLKGGVTYRFVSDHLGSPRLLVNTANGSVAQTLAYDVWGNVLVDSNPGFQPFGFAGGLYDSDTKLTRFGARDYDAEAGRWTTKDPIRFAGGDSNLYAYVGSKPVGSIDPTGLYDTGVGDIIGHGEMTPDEQAAVEQSQVIVGATHGVVLTVGIAGQSLALALAPLAPRAREMCSKISNNWFRFDMNGKWKNNGRWRSGPHIHFDPLRNSSELMKWHLPNEMKQWWYNLQSILNRAPKPPKE</sequence>
<dbReference type="InterPro" id="IPR051216">
    <property type="entry name" value="Teneurin"/>
</dbReference>
<evidence type="ECO:0000256" key="2">
    <source>
        <dbReference type="ARBA" id="ARBA00022737"/>
    </source>
</evidence>
<dbReference type="NCBIfam" id="TIGR01643">
    <property type="entry name" value="YD_repeat_2x"/>
    <property type="match status" value="3"/>
</dbReference>
<dbReference type="Gene3D" id="2.180.10.10">
    <property type="entry name" value="RHS repeat-associated core"/>
    <property type="match status" value="1"/>
</dbReference>
<dbReference type="SUPFAM" id="SSF56988">
    <property type="entry name" value="Anthrax protective antigen"/>
    <property type="match status" value="1"/>
</dbReference>
<evidence type="ECO:0000259" key="5">
    <source>
        <dbReference type="PROSITE" id="PS51820"/>
    </source>
</evidence>
<feature type="region of interest" description="Disordered" evidence="4">
    <location>
        <begin position="493"/>
        <end position="513"/>
    </location>
</feature>
<evidence type="ECO:0000256" key="3">
    <source>
        <dbReference type="ARBA" id="ARBA00023157"/>
    </source>
</evidence>
<dbReference type="InterPro" id="IPR056823">
    <property type="entry name" value="TEN-like_YD-shell"/>
</dbReference>
<dbReference type="InterPro" id="IPR008969">
    <property type="entry name" value="CarboxyPept-like_regulatory"/>
</dbReference>
<dbReference type="InterPro" id="IPR056820">
    <property type="entry name" value="TEN_TTR-like"/>
</dbReference>
<dbReference type="InterPro" id="IPR011042">
    <property type="entry name" value="6-blade_b-propeller_TolB-like"/>
</dbReference>
<evidence type="ECO:0000256" key="1">
    <source>
        <dbReference type="ARBA" id="ARBA00022536"/>
    </source>
</evidence>
<dbReference type="InterPro" id="IPR022385">
    <property type="entry name" value="Rhs_assc_core"/>
</dbReference>
<keyword evidence="1" id="KW-0245">EGF-like domain</keyword>
<dbReference type="Pfam" id="PF07691">
    <property type="entry name" value="PA14"/>
    <property type="match status" value="1"/>
</dbReference>
<protein>
    <recommendedName>
        <fullName evidence="5">PA14 domain-containing protein</fullName>
    </recommendedName>
</protein>
<keyword evidence="7" id="KW-1185">Reference proteome</keyword>
<accession>A0A848LQG8</accession>
<dbReference type="Pfam" id="PF25020">
    <property type="entry name" value="TTR_TEN1-4"/>
    <property type="match status" value="1"/>
</dbReference>
<proteinExistence type="predicted"/>
<evidence type="ECO:0000313" key="7">
    <source>
        <dbReference type="Proteomes" id="UP000518300"/>
    </source>
</evidence>
<dbReference type="SUPFAM" id="SSF63829">
    <property type="entry name" value="Calcium-dependent phosphotriesterase"/>
    <property type="match status" value="2"/>
</dbReference>
<dbReference type="InterPro" id="IPR011658">
    <property type="entry name" value="PA14_dom"/>
</dbReference>
<reference evidence="6 7" key="1">
    <citation type="submission" date="2020-04" db="EMBL/GenBank/DDBJ databases">
        <title>Draft genome of Pyxidicoccus fallax type strain.</title>
        <authorList>
            <person name="Whitworth D.E."/>
        </authorList>
    </citation>
    <scope>NUCLEOTIDE SEQUENCE [LARGE SCALE GENOMIC DNA]</scope>
    <source>
        <strain evidence="6 7">DSM 14698</strain>
    </source>
</reference>
<dbReference type="SMART" id="SM00758">
    <property type="entry name" value="PA14"/>
    <property type="match status" value="1"/>
</dbReference>
<dbReference type="Gene3D" id="2.120.10.30">
    <property type="entry name" value="TolB, C-terminal domain"/>
    <property type="match status" value="2"/>
</dbReference>
<evidence type="ECO:0000313" key="6">
    <source>
        <dbReference type="EMBL" id="NMO19724.1"/>
    </source>
</evidence>
<dbReference type="PANTHER" id="PTHR11219">
    <property type="entry name" value="TENEURIN AND N-ACETYLGLUCOSAMINE-1-PHOSPHODIESTER ALPHA-N-ACETYLGLUCOSAMINIDASE"/>
    <property type="match status" value="1"/>
</dbReference>
<feature type="compositionally biased region" description="Acidic residues" evidence="4">
    <location>
        <begin position="500"/>
        <end position="509"/>
    </location>
</feature>
<dbReference type="InterPro" id="IPR056822">
    <property type="entry name" value="TEN_NHL"/>
</dbReference>
<dbReference type="PANTHER" id="PTHR11219:SF69">
    <property type="entry name" value="TENEURIN-A"/>
    <property type="match status" value="1"/>
</dbReference>
<gene>
    <name evidence="6" type="ORF">HG543_33340</name>
</gene>
<feature type="domain" description="PA14" evidence="5">
    <location>
        <begin position="1"/>
        <end position="142"/>
    </location>
</feature>
<dbReference type="Gene3D" id="2.60.40.1120">
    <property type="entry name" value="Carboxypeptidase-like, regulatory domain"/>
    <property type="match status" value="1"/>
</dbReference>
<dbReference type="Pfam" id="PF25021">
    <property type="entry name" value="TEN_NHL"/>
    <property type="match status" value="1"/>
</dbReference>
<comment type="caution">
    <text evidence="6">The sequence shown here is derived from an EMBL/GenBank/DDBJ whole genome shotgun (WGS) entry which is preliminary data.</text>
</comment>
<dbReference type="SUPFAM" id="SSF49464">
    <property type="entry name" value="Carboxypeptidase regulatory domain-like"/>
    <property type="match status" value="1"/>
</dbReference>
<dbReference type="Proteomes" id="UP000518300">
    <property type="component" value="Unassembled WGS sequence"/>
</dbReference>
<keyword evidence="3" id="KW-1015">Disulfide bond</keyword>
<keyword evidence="2" id="KW-0677">Repeat</keyword>
<dbReference type="InterPro" id="IPR037524">
    <property type="entry name" value="PA14/GLEYA"/>
</dbReference>
<evidence type="ECO:0000256" key="4">
    <source>
        <dbReference type="SAM" id="MobiDB-lite"/>
    </source>
</evidence>